<evidence type="ECO:0000256" key="4">
    <source>
        <dbReference type="ARBA" id="ARBA00023128"/>
    </source>
</evidence>
<dbReference type="InterPro" id="IPR036286">
    <property type="entry name" value="LexA/Signal_pep-like_sf"/>
</dbReference>
<dbReference type="EMBL" id="CAJNOC010002315">
    <property type="protein sequence ID" value="CAF0925758.1"/>
    <property type="molecule type" value="Genomic_DNA"/>
</dbReference>
<dbReference type="GO" id="GO:0006627">
    <property type="term" value="P:protein processing involved in protein targeting to mitochondrion"/>
    <property type="evidence" value="ECO:0007669"/>
    <property type="project" value="TreeGrafter"/>
</dbReference>
<dbReference type="CDD" id="cd06530">
    <property type="entry name" value="S26_SPase_I"/>
    <property type="match status" value="1"/>
</dbReference>
<dbReference type="OrthoDB" id="308440at2759"/>
<accession>A0A814BCN8</accession>
<evidence type="ECO:0000313" key="7">
    <source>
        <dbReference type="EMBL" id="CAF0925758.1"/>
    </source>
</evidence>
<keyword evidence="4" id="KW-0496">Mitochondrion</keyword>
<comment type="subcellular location">
    <subcellularLocation>
        <location evidence="1">Mitochondrion inner membrane</location>
    </subcellularLocation>
</comment>
<evidence type="ECO:0000313" key="8">
    <source>
        <dbReference type="Proteomes" id="UP000663879"/>
    </source>
</evidence>
<evidence type="ECO:0000256" key="1">
    <source>
        <dbReference type="ARBA" id="ARBA00004273"/>
    </source>
</evidence>
<keyword evidence="5" id="KW-0472">Membrane</keyword>
<comment type="caution">
    <text evidence="7">The sequence shown here is derived from an EMBL/GenBank/DDBJ whole genome shotgun (WGS) entry which is preliminary data.</text>
</comment>
<dbReference type="GO" id="GO:0004252">
    <property type="term" value="F:serine-type endopeptidase activity"/>
    <property type="evidence" value="ECO:0007669"/>
    <property type="project" value="InterPro"/>
</dbReference>
<dbReference type="GO" id="GO:0006465">
    <property type="term" value="P:signal peptide processing"/>
    <property type="evidence" value="ECO:0007669"/>
    <property type="project" value="InterPro"/>
</dbReference>
<dbReference type="AlphaFoldDB" id="A0A814BCN8"/>
<organism evidence="7 8">
    <name type="scientific">Brachionus calyciflorus</name>
    <dbReference type="NCBI Taxonomy" id="104777"/>
    <lineage>
        <taxon>Eukaryota</taxon>
        <taxon>Metazoa</taxon>
        <taxon>Spiralia</taxon>
        <taxon>Gnathifera</taxon>
        <taxon>Rotifera</taxon>
        <taxon>Eurotatoria</taxon>
        <taxon>Monogononta</taxon>
        <taxon>Pseudotrocha</taxon>
        <taxon>Ploima</taxon>
        <taxon>Brachionidae</taxon>
        <taxon>Brachionus</taxon>
    </lineage>
</organism>
<sequence length="155" mass="18302">MELFKRIPRNLWNAFKLYSYFYVGTNYVIPVGFVVCKGESMEPTINNNDVLITEKVSIRRQHLKNNDIIVFKHPFKSNKTVCKRVFVEGYEEYDDMEYEDEPYVSVVNVNVRGDNENNSHDSRDYGPIPYGLIESRAVLKIWPLTDFQFFKRGNK</sequence>
<keyword evidence="3" id="KW-0378">Hydrolase</keyword>
<evidence type="ECO:0000256" key="3">
    <source>
        <dbReference type="ARBA" id="ARBA00022801"/>
    </source>
</evidence>
<protein>
    <recommendedName>
        <fullName evidence="6">Peptidase S26 domain-containing protein</fullName>
    </recommendedName>
</protein>
<dbReference type="Proteomes" id="UP000663879">
    <property type="component" value="Unassembled WGS sequence"/>
</dbReference>
<dbReference type="InterPro" id="IPR019533">
    <property type="entry name" value="Peptidase_S26"/>
</dbReference>
<proteinExistence type="predicted"/>
<keyword evidence="2" id="KW-0999">Mitochondrion inner membrane</keyword>
<dbReference type="GO" id="GO:0042720">
    <property type="term" value="C:mitochondrial inner membrane peptidase complex"/>
    <property type="evidence" value="ECO:0007669"/>
    <property type="project" value="TreeGrafter"/>
</dbReference>
<dbReference type="SUPFAM" id="SSF51306">
    <property type="entry name" value="LexA/Signal peptidase"/>
    <property type="match status" value="1"/>
</dbReference>
<dbReference type="PANTHER" id="PTHR12383:SF16">
    <property type="entry name" value="MITOCHONDRIAL INNER MEMBRANE PROTEASE SUBUNIT 1"/>
    <property type="match status" value="1"/>
</dbReference>
<evidence type="ECO:0000256" key="5">
    <source>
        <dbReference type="ARBA" id="ARBA00023136"/>
    </source>
</evidence>
<gene>
    <name evidence="7" type="ORF">OXX778_LOCUS12631</name>
</gene>
<evidence type="ECO:0000259" key="6">
    <source>
        <dbReference type="Pfam" id="PF10502"/>
    </source>
</evidence>
<dbReference type="InterPro" id="IPR052064">
    <property type="entry name" value="Mito_IMP1_subunit"/>
</dbReference>
<name>A0A814BCN8_9BILA</name>
<keyword evidence="8" id="KW-1185">Reference proteome</keyword>
<dbReference type="Pfam" id="PF10502">
    <property type="entry name" value="Peptidase_S26"/>
    <property type="match status" value="1"/>
</dbReference>
<dbReference type="PANTHER" id="PTHR12383">
    <property type="entry name" value="PROTEASE FAMILY S26 MITOCHONDRIAL INNER MEMBRANE PROTEASE-RELATED"/>
    <property type="match status" value="1"/>
</dbReference>
<feature type="domain" description="Peptidase S26" evidence="6">
    <location>
        <begin position="31"/>
        <end position="85"/>
    </location>
</feature>
<dbReference type="Gene3D" id="2.10.109.10">
    <property type="entry name" value="Umud Fragment, subunit A"/>
    <property type="match status" value="1"/>
</dbReference>
<evidence type="ECO:0000256" key="2">
    <source>
        <dbReference type="ARBA" id="ARBA00022792"/>
    </source>
</evidence>
<reference evidence="7" key="1">
    <citation type="submission" date="2021-02" db="EMBL/GenBank/DDBJ databases">
        <authorList>
            <person name="Nowell W R."/>
        </authorList>
    </citation>
    <scope>NUCLEOTIDE SEQUENCE</scope>
    <source>
        <strain evidence="7">Ploen Becks lab</strain>
    </source>
</reference>